<keyword evidence="3" id="KW-1185">Reference proteome</keyword>
<evidence type="ECO:0000313" key="3">
    <source>
        <dbReference type="Proteomes" id="UP001580407"/>
    </source>
</evidence>
<sequence length="141" mass="15560">MKLISRIVIGMVFGAIASIAASLVVNLLGGMVGYTSLKFFSAIIPAAITFAVIGAIITKKHFSNITLWVVSVIIAWICVFLINTVGTIIRSYLDFGSWITDPRFLIPYALLMATIMLPVTGPLTRYSIYLLNRLLHWLRIA</sequence>
<proteinExistence type="predicted"/>
<keyword evidence="1" id="KW-0812">Transmembrane</keyword>
<dbReference type="Proteomes" id="UP001580407">
    <property type="component" value="Unassembled WGS sequence"/>
</dbReference>
<feature type="transmembrane region" description="Helical" evidence="1">
    <location>
        <begin position="39"/>
        <end position="58"/>
    </location>
</feature>
<comment type="caution">
    <text evidence="2">The sequence shown here is derived from an EMBL/GenBank/DDBJ whole genome shotgun (WGS) entry which is preliminary data.</text>
</comment>
<accession>A0ABV5B8F0</accession>
<protein>
    <submittedName>
        <fullName evidence="2">Uncharacterized protein</fullName>
    </submittedName>
</protein>
<organism evidence="2 3">
    <name type="scientific">Paenibacillus terreus</name>
    <dbReference type="NCBI Taxonomy" id="1387834"/>
    <lineage>
        <taxon>Bacteria</taxon>
        <taxon>Bacillati</taxon>
        <taxon>Bacillota</taxon>
        <taxon>Bacilli</taxon>
        <taxon>Bacillales</taxon>
        <taxon>Paenibacillaceae</taxon>
        <taxon>Paenibacillus</taxon>
    </lineage>
</organism>
<dbReference type="EMBL" id="JBHILM010000014">
    <property type="protein sequence ID" value="MFB5681961.1"/>
    <property type="molecule type" value="Genomic_DNA"/>
</dbReference>
<reference evidence="2 3" key="1">
    <citation type="submission" date="2024-09" db="EMBL/GenBank/DDBJ databases">
        <authorList>
            <person name="Ruan L."/>
        </authorList>
    </citation>
    <scope>NUCLEOTIDE SEQUENCE [LARGE SCALE GENOMIC DNA]</scope>
    <source>
        <strain evidence="2 3">D33</strain>
    </source>
</reference>
<evidence type="ECO:0000313" key="2">
    <source>
        <dbReference type="EMBL" id="MFB5681961.1"/>
    </source>
</evidence>
<dbReference type="Gene3D" id="1.10.1760.20">
    <property type="match status" value="1"/>
</dbReference>
<evidence type="ECO:0000256" key="1">
    <source>
        <dbReference type="SAM" id="Phobius"/>
    </source>
</evidence>
<keyword evidence="1" id="KW-1133">Transmembrane helix</keyword>
<keyword evidence="1" id="KW-0472">Membrane</keyword>
<feature type="transmembrane region" description="Helical" evidence="1">
    <location>
        <begin position="65"/>
        <end position="93"/>
    </location>
</feature>
<gene>
    <name evidence="2" type="ORF">ACE3NQ_13645</name>
</gene>
<feature type="transmembrane region" description="Helical" evidence="1">
    <location>
        <begin position="7"/>
        <end position="27"/>
    </location>
</feature>
<dbReference type="RefSeq" id="WP_375525729.1">
    <property type="nucleotide sequence ID" value="NZ_JBHILM010000014.1"/>
</dbReference>
<name>A0ABV5B8F0_9BACL</name>
<feature type="transmembrane region" description="Helical" evidence="1">
    <location>
        <begin position="105"/>
        <end position="124"/>
    </location>
</feature>